<dbReference type="AlphaFoldDB" id="A0A653C2D3"/>
<feature type="non-terminal residue" evidence="1">
    <location>
        <position position="1"/>
    </location>
</feature>
<accession>A0A653C2D3</accession>
<name>A0A653C2D3_CALMS</name>
<dbReference type="Proteomes" id="UP000410492">
    <property type="component" value="Unassembled WGS sequence"/>
</dbReference>
<protein>
    <recommendedName>
        <fullName evidence="3">Tc1-like transposase DDE domain-containing protein</fullName>
    </recommendedName>
</protein>
<dbReference type="PANTHER" id="PTHR47326:SF1">
    <property type="entry name" value="HTH PSQ-TYPE DOMAIN-CONTAINING PROTEIN"/>
    <property type="match status" value="1"/>
</dbReference>
<keyword evidence="2" id="KW-1185">Reference proteome</keyword>
<organism evidence="1 2">
    <name type="scientific">Callosobruchus maculatus</name>
    <name type="common">Southern cowpea weevil</name>
    <name type="synonym">Pulse bruchid</name>
    <dbReference type="NCBI Taxonomy" id="64391"/>
    <lineage>
        <taxon>Eukaryota</taxon>
        <taxon>Metazoa</taxon>
        <taxon>Ecdysozoa</taxon>
        <taxon>Arthropoda</taxon>
        <taxon>Hexapoda</taxon>
        <taxon>Insecta</taxon>
        <taxon>Pterygota</taxon>
        <taxon>Neoptera</taxon>
        <taxon>Endopterygota</taxon>
        <taxon>Coleoptera</taxon>
        <taxon>Polyphaga</taxon>
        <taxon>Cucujiformia</taxon>
        <taxon>Chrysomeloidea</taxon>
        <taxon>Chrysomelidae</taxon>
        <taxon>Bruchinae</taxon>
        <taxon>Bruchini</taxon>
        <taxon>Callosobruchus</taxon>
    </lineage>
</organism>
<proteinExistence type="predicted"/>
<evidence type="ECO:0000313" key="2">
    <source>
        <dbReference type="Proteomes" id="UP000410492"/>
    </source>
</evidence>
<dbReference type="PANTHER" id="PTHR47326">
    <property type="entry name" value="TRANSPOSABLE ELEMENT TC3 TRANSPOSASE-LIKE PROTEIN"/>
    <property type="match status" value="1"/>
</dbReference>
<feature type="non-terminal residue" evidence="1">
    <location>
        <position position="180"/>
    </location>
</feature>
<reference evidence="1 2" key="1">
    <citation type="submission" date="2019-01" db="EMBL/GenBank/DDBJ databases">
        <authorList>
            <person name="Sayadi A."/>
        </authorList>
    </citation>
    <scope>NUCLEOTIDE SEQUENCE [LARGE SCALE GENOMIC DNA]</scope>
</reference>
<dbReference type="GO" id="GO:0003676">
    <property type="term" value="F:nucleic acid binding"/>
    <property type="evidence" value="ECO:0007669"/>
    <property type="project" value="InterPro"/>
</dbReference>
<dbReference type="InterPro" id="IPR036397">
    <property type="entry name" value="RNaseH_sf"/>
</dbReference>
<evidence type="ECO:0000313" key="1">
    <source>
        <dbReference type="EMBL" id="VEN42034.1"/>
    </source>
</evidence>
<dbReference type="EMBL" id="CAACVG010006831">
    <property type="protein sequence ID" value="VEN42034.1"/>
    <property type="molecule type" value="Genomic_DNA"/>
</dbReference>
<sequence>SDEATFCLNGTVNRHNSRYWSNENPHWIHEAHSQHPQKLNVWMGIGGNRLIGPFFIDGNLNGDKYLDLLNNYIIPALQNNGQLPHNLWFQQDGASPHYDRRVRGLLDATFHNRWIRRGGFIEWPARSPDLCPIDFFLWGYLKSRVYVCRPTTLQELRQRIITECELIRRDILEKACILSG</sequence>
<gene>
    <name evidence="1" type="ORF">CALMAC_LOCUS5662</name>
</gene>
<evidence type="ECO:0008006" key="3">
    <source>
        <dbReference type="Google" id="ProtNLM"/>
    </source>
</evidence>
<dbReference type="OrthoDB" id="7996123at2759"/>
<dbReference type="Gene3D" id="3.30.420.10">
    <property type="entry name" value="Ribonuclease H-like superfamily/Ribonuclease H"/>
    <property type="match status" value="1"/>
</dbReference>